<comment type="caution">
    <text evidence="1">The sequence shown here is derived from an EMBL/GenBank/DDBJ whole genome shotgun (WGS) entry which is preliminary data.</text>
</comment>
<dbReference type="PATRIC" id="fig|1353533.3.peg.3476"/>
<evidence type="ECO:0000313" key="1">
    <source>
        <dbReference type="EMBL" id="ESP92052.1"/>
    </source>
</evidence>
<sequence>MLQYNISQNTYIKYLFSCITASDTKASLSTVKIITLIALGVLSMVTRRQFTKSTVALAFLGLNSSILGCARKQGITPTPTTTGYGPLIPDPKGLLDLPEGFSYQVISALNDKMDDGLSVPDNADGMGCIALSSNRIALVRNHELSPKHLQNAASDIAAHRTKKAYDTFNQDVALPGGTTTLVYNLDTQQIEQQYYSLVGTIRNCAGGTTPWGTWLSCEETVRLADSEIDKDHGYIFEVPVDQPGLCDPIPLVDMGRFNHEAAAVDPRTGIIYLTEDRGDGLFYRFIPHQKGRLAQGGILQALVFKSLNKFDTRNWQQQNMPLSNWYEAEWVTLDNPQSPEDDLRIRGYDLGAAVFARGEGIHFGDNELYFCCTNGGGKQLGQIMRYQPSAYEGTDKEATSPGQIQLFLESSDKSLYDFGDNLTVTPQGHLLVCEDQYTSNPSNHLRGVSPQGAVYPFAKLRTTTELAGACFSPDGTTLFVNVYSPTKTLAITGDWQNYHSVG</sequence>
<dbReference type="Pfam" id="PF05787">
    <property type="entry name" value="PhoX"/>
    <property type="match status" value="1"/>
</dbReference>
<protein>
    <submittedName>
        <fullName evidence="1">Putative phosphatase</fullName>
    </submittedName>
</protein>
<dbReference type="Proteomes" id="UP000017820">
    <property type="component" value="Unassembled WGS sequence"/>
</dbReference>
<dbReference type="SUPFAM" id="SSF63829">
    <property type="entry name" value="Calcium-dependent phosphotriesterase"/>
    <property type="match status" value="1"/>
</dbReference>
<dbReference type="PANTHER" id="PTHR35399">
    <property type="entry name" value="SLR8030 PROTEIN"/>
    <property type="match status" value="1"/>
</dbReference>
<proteinExistence type="predicted"/>
<reference evidence="1 2" key="1">
    <citation type="submission" date="2013-07" db="EMBL/GenBank/DDBJ databases">
        <title>Draft genome sequence of Pseudoalteromonas luteoviolacea 2ta16.</title>
        <authorList>
            <person name="Allen E.E."/>
            <person name="Azam F."/>
            <person name="Podell S."/>
        </authorList>
    </citation>
    <scope>NUCLEOTIDE SEQUENCE [LARGE SCALE GENOMIC DNA]</scope>
    <source>
        <strain evidence="1 2">2ta16</strain>
    </source>
</reference>
<dbReference type="EMBL" id="AUSV01000086">
    <property type="protein sequence ID" value="ESP92052.1"/>
    <property type="molecule type" value="Genomic_DNA"/>
</dbReference>
<organism evidence="1 2">
    <name type="scientific">Pseudoalteromonas luteoviolacea (strain 2ta16)</name>
    <dbReference type="NCBI Taxonomy" id="1353533"/>
    <lineage>
        <taxon>Bacteria</taxon>
        <taxon>Pseudomonadati</taxon>
        <taxon>Pseudomonadota</taxon>
        <taxon>Gammaproteobacteria</taxon>
        <taxon>Alteromonadales</taxon>
        <taxon>Pseudoalteromonadaceae</taxon>
        <taxon>Pseudoalteromonas</taxon>
    </lineage>
</organism>
<dbReference type="InterPro" id="IPR008557">
    <property type="entry name" value="PhoX"/>
</dbReference>
<dbReference type="PANTHER" id="PTHR35399:SF4">
    <property type="entry name" value="MEMBRANE PROTEIN"/>
    <property type="match status" value="1"/>
</dbReference>
<dbReference type="AlphaFoldDB" id="V4JA34"/>
<accession>V4JA34</accession>
<evidence type="ECO:0000313" key="2">
    <source>
        <dbReference type="Proteomes" id="UP000017820"/>
    </source>
</evidence>
<name>V4JA34_PSEL2</name>
<gene>
    <name evidence="1" type="ORF">PL2TA16_04888</name>
</gene>